<comment type="caution">
    <text evidence="12">The sequence shown here is derived from an EMBL/GenBank/DDBJ whole genome shotgun (WGS) entry which is preliminary data.</text>
</comment>
<comment type="subcellular location">
    <subcellularLocation>
        <location evidence="1 10">Nucleus</location>
    </subcellularLocation>
</comment>
<accession>A0A3E2HHK5</accession>
<evidence type="ECO:0000256" key="1">
    <source>
        <dbReference type="ARBA" id="ARBA00004123"/>
    </source>
</evidence>
<keyword evidence="13" id="KW-1185">Reference proteome</keyword>
<keyword evidence="8 10" id="KW-0539">Nucleus</keyword>
<evidence type="ECO:0000256" key="9">
    <source>
        <dbReference type="ARBA" id="ARBA00025687"/>
    </source>
</evidence>
<comment type="function">
    <text evidence="9 10">Component of the Mediator complex, a coactivator involved in the regulated transcription of nearly all RNA polymerase II-dependent genes. Mediator functions as a bridge to convey information from gene-specific regulatory proteins to the basal RNA polymerase II transcription machinery. Mediator is recruited to promoters by direct interactions with regulatory proteins and serves as a scaffold for the assembly of a functional preinitiation complex with RNA polymerase II and the general transcription factors.</text>
</comment>
<gene>
    <name evidence="12" type="ORF">B7463_g3700</name>
</gene>
<dbReference type="Pfam" id="PF05669">
    <property type="entry name" value="Med31"/>
    <property type="match status" value="1"/>
</dbReference>
<comment type="subunit">
    <text evidence="3 10">Component of the Mediator complex.</text>
</comment>
<dbReference type="InterPro" id="IPR038089">
    <property type="entry name" value="Med31_sf"/>
</dbReference>
<evidence type="ECO:0000313" key="12">
    <source>
        <dbReference type="EMBL" id="RFU32633.1"/>
    </source>
</evidence>
<keyword evidence="5 10" id="KW-0805">Transcription regulation</keyword>
<evidence type="ECO:0000256" key="3">
    <source>
        <dbReference type="ARBA" id="ARBA00011837"/>
    </source>
</evidence>
<dbReference type="EMBL" id="NCSJ02000051">
    <property type="protein sequence ID" value="RFU32633.1"/>
    <property type="molecule type" value="Genomic_DNA"/>
</dbReference>
<organism evidence="12 13">
    <name type="scientific">Scytalidium lignicola</name>
    <name type="common">Hyphomycete</name>
    <dbReference type="NCBI Taxonomy" id="5539"/>
    <lineage>
        <taxon>Eukaryota</taxon>
        <taxon>Fungi</taxon>
        <taxon>Dikarya</taxon>
        <taxon>Ascomycota</taxon>
        <taxon>Pezizomycotina</taxon>
        <taxon>Leotiomycetes</taxon>
        <taxon>Leotiomycetes incertae sedis</taxon>
        <taxon>Scytalidium</taxon>
    </lineage>
</organism>
<sequence>MASNDAASQDTVMADGQQPPPIPAEPKFGGFTRFEIELEFVQSLSNPLYLNHLAVQKYLESPPFIAYLAYLQYFAHPPYTRYLTYPGPTLRNLELLQQERFRAEILSPDVVVRLVEEGVKAGMAYPRR</sequence>
<protein>
    <recommendedName>
        <fullName evidence="4 10">Mediator of RNA polymerase II transcription subunit 31</fullName>
    </recommendedName>
</protein>
<proteinExistence type="inferred from homology"/>
<evidence type="ECO:0000256" key="10">
    <source>
        <dbReference type="RuleBase" id="RU364129"/>
    </source>
</evidence>
<dbReference type="GO" id="GO:0006355">
    <property type="term" value="P:regulation of DNA-templated transcription"/>
    <property type="evidence" value="ECO:0007669"/>
    <property type="project" value="InterPro"/>
</dbReference>
<dbReference type="FunFam" id="1.10.10.1340:FF:000002">
    <property type="entry name" value="Mediator of RNA polymerase II transcription subunit 31"/>
    <property type="match status" value="1"/>
</dbReference>
<feature type="non-terminal residue" evidence="12">
    <location>
        <position position="1"/>
    </location>
</feature>
<evidence type="ECO:0000256" key="5">
    <source>
        <dbReference type="ARBA" id="ARBA00023015"/>
    </source>
</evidence>
<dbReference type="PANTHER" id="PTHR13186">
    <property type="entry name" value="MEDIATOR OF RNA POLYMERASE II TRANSCRIPTION SUBUNIT 31"/>
    <property type="match status" value="1"/>
</dbReference>
<evidence type="ECO:0000256" key="2">
    <source>
        <dbReference type="ARBA" id="ARBA00006378"/>
    </source>
</evidence>
<feature type="region of interest" description="Disordered" evidence="11">
    <location>
        <begin position="1"/>
        <end position="25"/>
    </location>
</feature>
<dbReference type="Proteomes" id="UP000258309">
    <property type="component" value="Unassembled WGS sequence"/>
</dbReference>
<dbReference type="AlphaFoldDB" id="A0A3E2HHK5"/>
<evidence type="ECO:0000256" key="8">
    <source>
        <dbReference type="ARBA" id="ARBA00023242"/>
    </source>
</evidence>
<feature type="compositionally biased region" description="Polar residues" evidence="11">
    <location>
        <begin position="1"/>
        <end position="11"/>
    </location>
</feature>
<dbReference type="STRING" id="5539.A0A3E2HHK5"/>
<name>A0A3E2HHK5_SCYLI</name>
<dbReference type="GO" id="GO:0016592">
    <property type="term" value="C:mediator complex"/>
    <property type="evidence" value="ECO:0007669"/>
    <property type="project" value="InterPro"/>
</dbReference>
<dbReference type="Gene3D" id="1.10.10.1340">
    <property type="entry name" value="Mediator of RNA polymerase II, submodule Med31 (Soh1)"/>
    <property type="match status" value="1"/>
</dbReference>
<dbReference type="InterPro" id="IPR008831">
    <property type="entry name" value="Mediator_Med31"/>
</dbReference>
<evidence type="ECO:0000256" key="4">
    <source>
        <dbReference type="ARBA" id="ARBA00019660"/>
    </source>
</evidence>
<keyword evidence="7 10" id="KW-0804">Transcription</keyword>
<keyword evidence="6 10" id="KW-0010">Activator</keyword>
<dbReference type="OrthoDB" id="10257739at2759"/>
<evidence type="ECO:0000313" key="13">
    <source>
        <dbReference type="Proteomes" id="UP000258309"/>
    </source>
</evidence>
<dbReference type="OMA" id="YWSRPPY"/>
<evidence type="ECO:0000256" key="7">
    <source>
        <dbReference type="ARBA" id="ARBA00023163"/>
    </source>
</evidence>
<comment type="similarity">
    <text evidence="2 10">Belongs to the Mediator complex subunit 31 family.</text>
</comment>
<dbReference type="GO" id="GO:0003712">
    <property type="term" value="F:transcription coregulator activity"/>
    <property type="evidence" value="ECO:0007669"/>
    <property type="project" value="InterPro"/>
</dbReference>
<evidence type="ECO:0000256" key="11">
    <source>
        <dbReference type="SAM" id="MobiDB-lite"/>
    </source>
</evidence>
<evidence type="ECO:0000256" key="6">
    <source>
        <dbReference type="ARBA" id="ARBA00023159"/>
    </source>
</evidence>
<reference evidence="12 13" key="1">
    <citation type="submission" date="2018-05" db="EMBL/GenBank/DDBJ databases">
        <title>Draft genome sequence of Scytalidium lignicola DSM 105466, a ubiquitous saprotrophic fungus.</title>
        <authorList>
            <person name="Buettner E."/>
            <person name="Gebauer A.M."/>
            <person name="Hofrichter M."/>
            <person name="Liers C."/>
            <person name="Kellner H."/>
        </authorList>
    </citation>
    <scope>NUCLEOTIDE SEQUENCE [LARGE SCALE GENOMIC DNA]</scope>
    <source>
        <strain evidence="12 13">DSM 105466</strain>
    </source>
</reference>
<feature type="non-terminal residue" evidence="12">
    <location>
        <position position="128"/>
    </location>
</feature>